<proteinExistence type="predicted"/>
<dbReference type="SMART" id="SM00429">
    <property type="entry name" value="IPT"/>
    <property type="match status" value="3"/>
</dbReference>
<feature type="domain" description="IPT/TIG" evidence="4">
    <location>
        <begin position="204"/>
        <end position="287"/>
    </location>
</feature>
<dbReference type="InterPro" id="IPR011042">
    <property type="entry name" value="6-blade_b-propeller_TolB-like"/>
</dbReference>
<dbReference type="SUPFAM" id="SSF81296">
    <property type="entry name" value="E set domains"/>
    <property type="match status" value="3"/>
</dbReference>
<evidence type="ECO:0000256" key="1">
    <source>
        <dbReference type="ARBA" id="ARBA00022737"/>
    </source>
</evidence>
<dbReference type="PROSITE" id="PS51257">
    <property type="entry name" value="PROKAR_LIPOPROTEIN"/>
    <property type="match status" value="1"/>
</dbReference>
<sequence length="596" mass="63395">MKTSTNLKGIVKLFLAFAFLLLLQACEEIDPDDCPACPKITSISPNHGRGGEIINISGINFEDFIPSVDKVTINGKEAAVINTPTATNIEVQVPENAGSGPVMITIGELNSEVNERTNFEYDYVKIDEIVPNHGRKGDVITINGSFFSTVPTENIVRISGVVAEVIAAAESQLQVIVPSKLDNGPVTVTINDFTTEGPIFSYDLVTIEAIEPSTARRGEVIKISGRFFGKTIEENVVTFPNGEPGEIINATEEFLEVQVPIAAESGPLSVIVDDHVVTTPEFTYEYTVIITTLAGSGEQGLADLKGKEAQFYTPTDVVVDQQNNVFVTDRSNARIRKITPDGQVSTWAGSNSGNYDGTGSEAQFMLPYGIAIAEGGSFIIGDAGNHLIRRLAGQTASTIAGVKDGFYGAIDGPVAEARFRFCGGVAVGPEGIIAVGDLFNGRIRLIKDGVVSTLLTDIGWADDLAFSPDGDIYFPSKDNHVIYKLTTEGVLTTFAGSGTPGHLNGVGTQAQLLNPLGIVFDKDGNIFFTEKEGHRVRKITPDGTVSDYAGTGEPGFTDGGPGEGRLNKPAGLAIDKDGNIYVVETGNNAVRKIILE</sequence>
<dbReference type="PANTHER" id="PTHR13833:SF71">
    <property type="entry name" value="NHL DOMAIN-CONTAINING PROTEIN"/>
    <property type="match status" value="1"/>
</dbReference>
<dbReference type="Pfam" id="PF01436">
    <property type="entry name" value="NHL"/>
    <property type="match status" value="2"/>
</dbReference>
<dbReference type="PROSITE" id="PS51125">
    <property type="entry name" value="NHL"/>
    <property type="match status" value="1"/>
</dbReference>
<dbReference type="Pfam" id="PF01833">
    <property type="entry name" value="TIG"/>
    <property type="match status" value="2"/>
</dbReference>
<feature type="domain" description="IPT/TIG" evidence="4">
    <location>
        <begin position="37"/>
        <end position="122"/>
    </location>
</feature>
<dbReference type="Proteomes" id="UP001172083">
    <property type="component" value="Unassembled WGS sequence"/>
</dbReference>
<feature type="domain" description="IPT/TIG" evidence="4">
    <location>
        <begin position="125"/>
        <end position="203"/>
    </location>
</feature>
<feature type="signal peptide" evidence="3">
    <location>
        <begin position="1"/>
        <end position="27"/>
    </location>
</feature>
<gene>
    <name evidence="5" type="ORF">QQ020_33210</name>
</gene>
<comment type="caution">
    <text evidence="5">The sequence shown here is derived from an EMBL/GenBank/DDBJ whole genome shotgun (WGS) entry which is preliminary data.</text>
</comment>
<dbReference type="CDD" id="cd00102">
    <property type="entry name" value="IPT"/>
    <property type="match status" value="2"/>
</dbReference>
<dbReference type="PANTHER" id="PTHR13833">
    <property type="match status" value="1"/>
</dbReference>
<dbReference type="Gene3D" id="2.60.40.10">
    <property type="entry name" value="Immunoglobulins"/>
    <property type="match status" value="3"/>
</dbReference>
<dbReference type="InterPro" id="IPR001258">
    <property type="entry name" value="NHL_repeat"/>
</dbReference>
<feature type="chain" id="PRO_5045331442" evidence="3">
    <location>
        <begin position="28"/>
        <end position="596"/>
    </location>
</feature>
<dbReference type="Gene3D" id="2.120.10.30">
    <property type="entry name" value="TolB, C-terminal domain"/>
    <property type="match status" value="3"/>
</dbReference>
<evidence type="ECO:0000256" key="3">
    <source>
        <dbReference type="SAM" id="SignalP"/>
    </source>
</evidence>
<evidence type="ECO:0000313" key="6">
    <source>
        <dbReference type="Proteomes" id="UP001172083"/>
    </source>
</evidence>
<keyword evidence="1" id="KW-0677">Repeat</keyword>
<protein>
    <submittedName>
        <fullName evidence="5">IPT/TIG domain-containing protein</fullName>
    </submittedName>
</protein>
<dbReference type="InterPro" id="IPR014756">
    <property type="entry name" value="Ig_E-set"/>
</dbReference>
<accession>A0ABT8LJ55</accession>
<organism evidence="5 6">
    <name type="scientific">Agaribacillus aureus</name>
    <dbReference type="NCBI Taxonomy" id="3051825"/>
    <lineage>
        <taxon>Bacteria</taxon>
        <taxon>Pseudomonadati</taxon>
        <taxon>Bacteroidota</taxon>
        <taxon>Cytophagia</taxon>
        <taxon>Cytophagales</taxon>
        <taxon>Splendidivirgaceae</taxon>
        <taxon>Agaribacillus</taxon>
    </lineage>
</organism>
<evidence type="ECO:0000313" key="5">
    <source>
        <dbReference type="EMBL" id="MDN5216977.1"/>
    </source>
</evidence>
<dbReference type="InterPro" id="IPR013783">
    <property type="entry name" value="Ig-like_fold"/>
</dbReference>
<evidence type="ECO:0000259" key="4">
    <source>
        <dbReference type="SMART" id="SM00429"/>
    </source>
</evidence>
<dbReference type="EMBL" id="JAUJEB010000012">
    <property type="protein sequence ID" value="MDN5216977.1"/>
    <property type="molecule type" value="Genomic_DNA"/>
</dbReference>
<feature type="repeat" description="NHL" evidence="2">
    <location>
        <begin position="310"/>
        <end position="341"/>
    </location>
</feature>
<keyword evidence="6" id="KW-1185">Reference proteome</keyword>
<dbReference type="SUPFAM" id="SSF101898">
    <property type="entry name" value="NHL repeat"/>
    <property type="match status" value="1"/>
</dbReference>
<dbReference type="RefSeq" id="WP_346762315.1">
    <property type="nucleotide sequence ID" value="NZ_JAUJEB010000012.1"/>
</dbReference>
<dbReference type="InterPro" id="IPR002909">
    <property type="entry name" value="IPT_dom"/>
</dbReference>
<evidence type="ECO:0000256" key="2">
    <source>
        <dbReference type="PROSITE-ProRule" id="PRU00504"/>
    </source>
</evidence>
<reference evidence="5" key="1">
    <citation type="submission" date="2023-06" db="EMBL/GenBank/DDBJ databases">
        <title>Genomic of Agaribacillus aureum.</title>
        <authorList>
            <person name="Wang G."/>
        </authorList>
    </citation>
    <scope>NUCLEOTIDE SEQUENCE</scope>
    <source>
        <strain evidence="5">BMA12</strain>
    </source>
</reference>
<keyword evidence="3" id="KW-0732">Signal</keyword>
<name>A0ABT8LJ55_9BACT</name>